<comment type="function">
    <text evidence="6">Exhibits a very high intrinsic GTPase hydrolysis rate. Involved in the addition of a carboxymethylaminomethyl (cmnm) group at the wobble position (U34) of certain tRNAs, forming tRNA-cmnm(5)s(2)U34.</text>
</comment>
<feature type="binding site" evidence="6">
    <location>
        <position position="222"/>
    </location>
    <ligand>
        <name>K(+)</name>
        <dbReference type="ChEBI" id="CHEBI:29103"/>
    </ligand>
</feature>
<feature type="binding site" evidence="6">
    <location>
        <position position="247"/>
    </location>
    <ligand>
        <name>Mg(2+)</name>
        <dbReference type="ChEBI" id="CHEBI:18420"/>
    </ligand>
</feature>
<comment type="subunit">
    <text evidence="6">Homodimer. Heterotetramer of two MnmE and two MnmG subunits.</text>
</comment>
<evidence type="ECO:0000256" key="5">
    <source>
        <dbReference type="ARBA" id="ARBA00023134"/>
    </source>
</evidence>
<dbReference type="GO" id="GO:0002098">
    <property type="term" value="P:tRNA wobble uridine modification"/>
    <property type="evidence" value="ECO:0007669"/>
    <property type="project" value="TreeGrafter"/>
</dbReference>
<keyword evidence="5 6" id="KW-0342">GTP-binding</keyword>
<dbReference type="InterPro" id="IPR027368">
    <property type="entry name" value="MnmE_dom2"/>
</dbReference>
<keyword evidence="4 6" id="KW-0630">Potassium</keyword>
<dbReference type="CDD" id="cd04164">
    <property type="entry name" value="trmE"/>
    <property type="match status" value="1"/>
</dbReference>
<dbReference type="EC" id="3.6.-.-" evidence="6"/>
<comment type="subcellular location">
    <subcellularLocation>
        <location evidence="6">Cytoplasm</location>
    </subcellularLocation>
</comment>
<feature type="binding site" evidence="6">
    <location>
        <begin position="241"/>
        <end position="247"/>
    </location>
    <ligand>
        <name>GTP</name>
        <dbReference type="ChEBI" id="CHEBI:37565"/>
    </ligand>
</feature>
<dbReference type="InterPro" id="IPR031168">
    <property type="entry name" value="G_TrmE"/>
</dbReference>
<dbReference type="GO" id="GO:0005829">
    <property type="term" value="C:cytosol"/>
    <property type="evidence" value="ECO:0007669"/>
    <property type="project" value="TreeGrafter"/>
</dbReference>
<keyword evidence="6" id="KW-0460">Magnesium</keyword>
<feature type="binding site" evidence="6">
    <location>
        <position position="246"/>
    </location>
    <ligand>
        <name>K(+)</name>
        <dbReference type="ChEBI" id="CHEBI:29103"/>
    </ligand>
</feature>
<dbReference type="GO" id="GO:0030488">
    <property type="term" value="P:tRNA methylation"/>
    <property type="evidence" value="ECO:0007669"/>
    <property type="project" value="TreeGrafter"/>
</dbReference>
<dbReference type="Gene3D" id="1.20.120.430">
    <property type="entry name" value="tRNA modification GTPase MnmE domain 2"/>
    <property type="match status" value="1"/>
</dbReference>
<dbReference type="NCBIfam" id="TIGR00231">
    <property type="entry name" value="small_GTP"/>
    <property type="match status" value="1"/>
</dbReference>
<comment type="caution">
    <text evidence="6">Lacks conserved residue(s) required for the propagation of feature annotation.</text>
</comment>
<protein>
    <recommendedName>
        <fullName evidence="6">tRNA modification GTPase MnmE</fullName>
        <ecNumber evidence="6">3.6.-.-</ecNumber>
    </recommendedName>
</protein>
<feature type="domain" description="G" evidence="8">
    <location>
        <begin position="214"/>
        <end position="324"/>
    </location>
</feature>
<dbReference type="InterPro" id="IPR025867">
    <property type="entry name" value="MnmE_helical"/>
</dbReference>
<feature type="binding site" evidence="6">
    <location>
        <position position="438"/>
    </location>
    <ligand>
        <name>(6S)-5-formyl-5,6,7,8-tetrahydrofolate</name>
        <dbReference type="ChEBI" id="CHEBI:57457"/>
    </ligand>
</feature>
<sequence length="438" mass="47746">MSVVFALATPPAKSAICVFRVSGDGCLEKLSSLTGSGVEKHRTFYLRNIKNKEGKHIDSVGLVAFKGPDSYTGEDSFEVYAHGSLGVMSLLVDVFKEVGFDEAQPGEFTKRAFLNNKISLAQAEAVVDVVDSYSSEAVYLSSQTLAGGFTKEVVGLSNKIDLLRVGVEGEIDFADEGEAFLDDSILKNFKSLVNEFRFFLSGCVNKKMFSGKNKVLFVGPVNSGKSSVFNRLLGFERALVSDVPGTTRDLVESEIFYNETSFSLSDSAGLRETEDKIESRGIELAIDQIQNTDVVVGVFDSSNESFLESFDSVVGEKKYIKLFNKLDLGSPSNPGDFDCLVSAKTGEGFDKFKSVLSNTFIKSTGNNFNYMIRNRHAALLESSLANLESAFFKLRNNNGLELVAEDLKNARSDLDEVVGIKTSDSLLGDIFSSFCIGK</sequence>
<dbReference type="EMBL" id="JH611186">
    <property type="protein sequence ID" value="EJP72789.1"/>
    <property type="molecule type" value="Genomic_DNA"/>
</dbReference>
<dbReference type="Pfam" id="PF01926">
    <property type="entry name" value="MMR_HSR1"/>
    <property type="match status" value="1"/>
</dbReference>
<evidence type="ECO:0000256" key="6">
    <source>
        <dbReference type="HAMAP-Rule" id="MF_00379"/>
    </source>
</evidence>
<comment type="cofactor">
    <cofactor evidence="6">
        <name>K(+)</name>
        <dbReference type="ChEBI" id="CHEBI:29103"/>
    </cofactor>
    <text evidence="6">Binds 1 potassium ion per subunit.</text>
</comment>
<evidence type="ECO:0000259" key="8">
    <source>
        <dbReference type="Pfam" id="PF01926"/>
    </source>
</evidence>
<dbReference type="InterPro" id="IPR005225">
    <property type="entry name" value="Small_GTP-bd"/>
</dbReference>
<dbReference type="GO" id="GO:0046872">
    <property type="term" value="F:metal ion binding"/>
    <property type="evidence" value="ECO:0007669"/>
    <property type="project" value="UniProtKB-KW"/>
</dbReference>
<evidence type="ECO:0000259" key="9">
    <source>
        <dbReference type="Pfam" id="PF10396"/>
    </source>
</evidence>
<dbReference type="InterPro" id="IPR027417">
    <property type="entry name" value="P-loop_NTPase"/>
</dbReference>
<dbReference type="SUPFAM" id="SSF103025">
    <property type="entry name" value="Folate-binding domain"/>
    <property type="match status" value="1"/>
</dbReference>
<feature type="binding site" evidence="6">
    <location>
        <position position="117"/>
    </location>
    <ligand>
        <name>(6S)-5-formyl-5,6,7,8-tetrahydrofolate</name>
        <dbReference type="ChEBI" id="CHEBI:57457"/>
    </ligand>
</feature>
<dbReference type="NCBIfam" id="TIGR00450">
    <property type="entry name" value="mnmE_trmE_thdF"/>
    <property type="match status" value="1"/>
</dbReference>
<dbReference type="GO" id="GO:0003924">
    <property type="term" value="F:GTPase activity"/>
    <property type="evidence" value="ECO:0007669"/>
    <property type="project" value="UniProtKB-UniRule"/>
</dbReference>
<feature type="domain" description="GTP-binding protein TrmE N-terminal" evidence="9">
    <location>
        <begin position="4"/>
        <end position="117"/>
    </location>
</feature>
<dbReference type="AlphaFoldDB" id="J4KSJ0"/>
<dbReference type="GO" id="GO:0005525">
    <property type="term" value="F:GTP binding"/>
    <property type="evidence" value="ECO:0007669"/>
    <property type="project" value="UniProtKB-UniRule"/>
</dbReference>
<dbReference type="SUPFAM" id="SSF52540">
    <property type="entry name" value="P-loop containing nucleoside triphosphate hydrolases"/>
    <property type="match status" value="1"/>
</dbReference>
<feature type="binding site" evidence="6">
    <location>
        <position position="78"/>
    </location>
    <ligand>
        <name>(6S)-5-formyl-5,6,7,8-tetrahydrofolate</name>
        <dbReference type="ChEBI" id="CHEBI:57457"/>
    </ligand>
</feature>
<name>J4KSJ0_9GAMM</name>
<comment type="similarity">
    <text evidence="1 6 7">Belongs to the TRAFAC class TrmE-Era-EngA-EngB-Septin-like GTPase superfamily. TrmE GTPase family.</text>
</comment>
<dbReference type="InterPro" id="IPR027266">
    <property type="entry name" value="TrmE/GcvT-like"/>
</dbReference>
<reference evidence="11 12" key="1">
    <citation type="journal article" date="2012" name="ISME J.">
        <title>Genomic insights to SAR86, an abundant and uncultivated marine bacterial lineage.</title>
        <authorList>
            <person name="Dupont C.L."/>
            <person name="Rusch D.B."/>
            <person name="Yooseph S."/>
            <person name="Lombardo M.J."/>
            <person name="Richter R.A."/>
            <person name="Valas R."/>
            <person name="Novotny M."/>
            <person name="Yee-Greenbaum J."/>
            <person name="Selengut J.D."/>
            <person name="Haft D.H."/>
            <person name="Halpern A.L."/>
            <person name="Lasken R.S."/>
            <person name="Nealson K."/>
            <person name="Friedman R."/>
            <person name="Venter J.C."/>
        </authorList>
    </citation>
    <scope>NUCLEOTIDE SEQUENCE [LARGE SCALE GENOMIC DNA]</scope>
</reference>
<accession>J4KSJ0</accession>
<keyword evidence="2 6" id="KW-0819">tRNA processing</keyword>
<dbReference type="Gene3D" id="3.40.50.300">
    <property type="entry name" value="P-loop containing nucleotide triphosphate hydrolases"/>
    <property type="match status" value="1"/>
</dbReference>
<dbReference type="InterPro" id="IPR004520">
    <property type="entry name" value="GTPase_MnmE"/>
</dbReference>
<feature type="domain" description="MnmE helical" evidence="10">
    <location>
        <begin position="120"/>
        <end position="435"/>
    </location>
</feature>
<evidence type="ECO:0000313" key="11">
    <source>
        <dbReference type="EMBL" id="EJP72789.1"/>
    </source>
</evidence>
<feature type="binding site" evidence="6">
    <location>
        <position position="20"/>
    </location>
    <ligand>
        <name>(6S)-5-formyl-5,6,7,8-tetrahydrofolate</name>
        <dbReference type="ChEBI" id="CHEBI:57457"/>
    </ligand>
</feature>
<evidence type="ECO:0000313" key="12">
    <source>
        <dbReference type="Proteomes" id="UP000010116"/>
    </source>
</evidence>
<proteinExistence type="inferred from homology"/>
<evidence type="ECO:0000256" key="1">
    <source>
        <dbReference type="ARBA" id="ARBA00011043"/>
    </source>
</evidence>
<evidence type="ECO:0000256" key="2">
    <source>
        <dbReference type="ARBA" id="ARBA00022694"/>
    </source>
</evidence>
<keyword evidence="6" id="KW-0479">Metal-binding</keyword>
<dbReference type="Proteomes" id="UP000010116">
    <property type="component" value="Unassembled WGS sequence"/>
</dbReference>
<keyword evidence="6" id="KW-0378">Hydrolase</keyword>
<feature type="binding site" evidence="6">
    <location>
        <begin position="222"/>
        <end position="227"/>
    </location>
    <ligand>
        <name>GTP</name>
        <dbReference type="ChEBI" id="CHEBI:37565"/>
    </ligand>
</feature>
<dbReference type="HOGENOM" id="CLU_019624_4_1_6"/>
<dbReference type="Pfam" id="PF10396">
    <property type="entry name" value="TrmE_N"/>
    <property type="match status" value="1"/>
</dbReference>
<dbReference type="InterPro" id="IPR006073">
    <property type="entry name" value="GTP-bd"/>
</dbReference>
<dbReference type="CDD" id="cd14858">
    <property type="entry name" value="TrmE_N"/>
    <property type="match status" value="1"/>
</dbReference>
<dbReference type="Gene3D" id="3.30.1360.120">
    <property type="entry name" value="Probable tRNA modification gtpase trme, domain 1"/>
    <property type="match status" value="1"/>
</dbReference>
<evidence type="ECO:0000256" key="3">
    <source>
        <dbReference type="ARBA" id="ARBA00022741"/>
    </source>
</evidence>
<organism evidence="11 12">
    <name type="scientific">SAR86 cluster bacterium SAR86B</name>
    <dbReference type="NCBI Taxonomy" id="1123867"/>
    <lineage>
        <taxon>Bacteria</taxon>
        <taxon>Pseudomonadati</taxon>
        <taxon>Pseudomonadota</taxon>
        <taxon>Gammaproteobacteria</taxon>
        <taxon>SAR86 cluster</taxon>
    </lineage>
</organism>
<evidence type="ECO:0000256" key="7">
    <source>
        <dbReference type="RuleBase" id="RU003313"/>
    </source>
</evidence>
<dbReference type="HAMAP" id="MF_00379">
    <property type="entry name" value="GTPase_MnmE"/>
    <property type="match status" value="1"/>
</dbReference>
<feature type="binding site" evidence="6">
    <location>
        <position position="226"/>
    </location>
    <ligand>
        <name>Mg(2+)</name>
        <dbReference type="ChEBI" id="CHEBI:18420"/>
    </ligand>
</feature>
<keyword evidence="3 6" id="KW-0547">Nucleotide-binding</keyword>
<evidence type="ECO:0000256" key="4">
    <source>
        <dbReference type="ARBA" id="ARBA00022958"/>
    </source>
</evidence>
<feature type="binding site" evidence="6">
    <location>
        <begin position="266"/>
        <end position="269"/>
    </location>
    <ligand>
        <name>GTP</name>
        <dbReference type="ChEBI" id="CHEBI:37565"/>
    </ligand>
</feature>
<dbReference type="InterPro" id="IPR018948">
    <property type="entry name" value="GTP-bd_TrmE_N"/>
</dbReference>
<feature type="binding site" evidence="6">
    <location>
        <position position="243"/>
    </location>
    <ligand>
        <name>K(+)</name>
        <dbReference type="ChEBI" id="CHEBI:29103"/>
    </ligand>
</feature>
<dbReference type="PANTHER" id="PTHR42714">
    <property type="entry name" value="TRNA MODIFICATION GTPASE GTPBP3"/>
    <property type="match status" value="1"/>
</dbReference>
<feature type="binding site" evidence="6">
    <location>
        <position position="241"/>
    </location>
    <ligand>
        <name>K(+)</name>
        <dbReference type="ChEBI" id="CHEBI:29103"/>
    </ligand>
</feature>
<evidence type="ECO:0000259" key="10">
    <source>
        <dbReference type="Pfam" id="PF12631"/>
    </source>
</evidence>
<dbReference type="PANTHER" id="PTHR42714:SF2">
    <property type="entry name" value="TRNA MODIFICATION GTPASE GTPBP3, MITOCHONDRIAL"/>
    <property type="match status" value="1"/>
</dbReference>
<dbReference type="Pfam" id="PF12631">
    <property type="entry name" value="MnmE_helical"/>
    <property type="match status" value="1"/>
</dbReference>
<gene>
    <name evidence="6" type="primary">mnmE</name>
    <name evidence="6" type="synonym">trmE</name>
    <name evidence="11" type="ORF">NT02SARS_1517</name>
</gene>
<keyword evidence="6" id="KW-0963">Cytoplasm</keyword>